<dbReference type="RefSeq" id="XP_016253140.1">
    <property type="nucleotide sequence ID" value="XM_016391238.1"/>
</dbReference>
<dbReference type="HOGENOM" id="CLU_780837_0_0_1"/>
<name>A0A0D2DB57_9EURO</name>
<gene>
    <name evidence="1" type="ORF">PV07_04437</name>
</gene>
<evidence type="ECO:0000313" key="1">
    <source>
        <dbReference type="EMBL" id="KIW32924.1"/>
    </source>
</evidence>
<protein>
    <submittedName>
        <fullName evidence="1">Uncharacterized protein</fullName>
    </submittedName>
</protein>
<evidence type="ECO:0000313" key="2">
    <source>
        <dbReference type="Proteomes" id="UP000054466"/>
    </source>
</evidence>
<proteinExistence type="predicted"/>
<reference evidence="1 2" key="1">
    <citation type="submission" date="2015-01" db="EMBL/GenBank/DDBJ databases">
        <title>The Genome Sequence of Cladophialophora immunda CBS83496.</title>
        <authorList>
            <consortium name="The Broad Institute Genomics Platform"/>
            <person name="Cuomo C."/>
            <person name="de Hoog S."/>
            <person name="Gorbushina A."/>
            <person name="Stielow B."/>
            <person name="Teixiera M."/>
            <person name="Abouelleil A."/>
            <person name="Chapman S.B."/>
            <person name="Priest M."/>
            <person name="Young S.K."/>
            <person name="Wortman J."/>
            <person name="Nusbaum C."/>
            <person name="Birren B."/>
        </authorList>
    </citation>
    <scope>NUCLEOTIDE SEQUENCE [LARGE SCALE GENOMIC DNA]</scope>
    <source>
        <strain evidence="1 2">CBS 83496</strain>
    </source>
</reference>
<dbReference type="Proteomes" id="UP000054466">
    <property type="component" value="Unassembled WGS sequence"/>
</dbReference>
<organism evidence="1 2">
    <name type="scientific">Cladophialophora immunda</name>
    <dbReference type="NCBI Taxonomy" id="569365"/>
    <lineage>
        <taxon>Eukaryota</taxon>
        <taxon>Fungi</taxon>
        <taxon>Dikarya</taxon>
        <taxon>Ascomycota</taxon>
        <taxon>Pezizomycotina</taxon>
        <taxon>Eurotiomycetes</taxon>
        <taxon>Chaetothyriomycetidae</taxon>
        <taxon>Chaetothyriales</taxon>
        <taxon>Herpotrichiellaceae</taxon>
        <taxon>Cladophialophora</taxon>
    </lineage>
</organism>
<sequence length="365" mass="41120">MAYMKRLFQALKDNASTSQVWHSLGRSHDKQEESNKETQDVQPVGLTLSSLSREFSFAAYLSPRPVENQAQLMMVIFNEQPLDATYLVLLALNEECRRMQRGCFYYLPLRQEVSKGHPCDMVFIDEPWGAKSVRAWDASSWDTRLSMCAAEGKIDPHEHVIPVCSRILKFDLSEPAKTSGRAHVYASNSDPAVAKHANIQTWSRPLKDVSRILIVYAHHHVTPTISHLHAVEHASQCTTFPTPNDLSLTAVPNWQETTSAVFGRKSNVDAPKSSARPNSSVKVAGDAEVVLALLRIWNRGCVSVDLDKNTDTENISNGLDLNLGVFDDWEVDFGCTKLLWQGVEDRVYNHTLDVQEAMLRFWPKE</sequence>
<keyword evidence="2" id="KW-1185">Reference proteome</keyword>
<dbReference type="EMBL" id="KN847041">
    <property type="protein sequence ID" value="KIW32924.1"/>
    <property type="molecule type" value="Genomic_DNA"/>
</dbReference>
<dbReference type="GeneID" id="27343631"/>
<dbReference type="AlphaFoldDB" id="A0A0D2DB57"/>
<dbReference type="OrthoDB" id="4113015at2759"/>
<dbReference type="VEuPathDB" id="FungiDB:PV07_04437"/>
<accession>A0A0D2DB57</accession>